<gene>
    <name evidence="1" type="ORF">GCM10007094_22700</name>
</gene>
<evidence type="ECO:0000313" key="1">
    <source>
        <dbReference type="EMBL" id="GHB33150.1"/>
    </source>
</evidence>
<protein>
    <recommendedName>
        <fullName evidence="3">HpcH/HpaI aldolase/citrate lyase domain-containing protein</fullName>
    </recommendedName>
</protein>
<comment type="caution">
    <text evidence="1">The sequence shown here is derived from an EMBL/GenBank/DDBJ whole genome shotgun (WGS) entry which is preliminary data.</text>
</comment>
<reference evidence="2" key="1">
    <citation type="journal article" date="2019" name="Int. J. Syst. Evol. Microbiol.">
        <title>The Global Catalogue of Microorganisms (GCM) 10K type strain sequencing project: providing services to taxonomists for standard genome sequencing and annotation.</title>
        <authorList>
            <consortium name="The Broad Institute Genomics Platform"/>
            <consortium name="The Broad Institute Genome Sequencing Center for Infectious Disease"/>
            <person name="Wu L."/>
            <person name="Ma J."/>
        </authorList>
    </citation>
    <scope>NUCLEOTIDE SEQUENCE [LARGE SCALE GENOMIC DNA]</scope>
    <source>
        <strain evidence="2">KCTC 12861</strain>
    </source>
</reference>
<dbReference type="RefSeq" id="WP_189436866.1">
    <property type="nucleotide sequence ID" value="NZ_BMXE01000003.1"/>
</dbReference>
<organism evidence="1 2">
    <name type="scientific">Pseudovibrio japonicus</name>
    <dbReference type="NCBI Taxonomy" id="366534"/>
    <lineage>
        <taxon>Bacteria</taxon>
        <taxon>Pseudomonadati</taxon>
        <taxon>Pseudomonadota</taxon>
        <taxon>Alphaproteobacteria</taxon>
        <taxon>Hyphomicrobiales</taxon>
        <taxon>Stappiaceae</taxon>
        <taxon>Pseudovibrio</taxon>
    </lineage>
</organism>
<evidence type="ECO:0000313" key="2">
    <source>
        <dbReference type="Proteomes" id="UP000637980"/>
    </source>
</evidence>
<evidence type="ECO:0008006" key="3">
    <source>
        <dbReference type="Google" id="ProtNLM"/>
    </source>
</evidence>
<proteinExistence type="predicted"/>
<accession>A0ABQ3EDV3</accession>
<keyword evidence="2" id="KW-1185">Reference proteome</keyword>
<dbReference type="Gene3D" id="3.20.20.60">
    <property type="entry name" value="Phosphoenolpyruvate-binding domains"/>
    <property type="match status" value="1"/>
</dbReference>
<name>A0ABQ3EDV3_9HYPH</name>
<dbReference type="Proteomes" id="UP000637980">
    <property type="component" value="Unassembled WGS sequence"/>
</dbReference>
<dbReference type="EMBL" id="BMXE01000003">
    <property type="protein sequence ID" value="GHB33150.1"/>
    <property type="molecule type" value="Genomic_DNA"/>
</dbReference>
<sequence length="227" mass="24648">MNCLLTMTSSTFDQLKELQTLQPLSLAIQPEKPVNKLEPYGAQLSLSQLAKHHHIYLVLHEPSEHTILSVLSPYAKIGVSGVIPTFIKSRADIERLHAILSVSEAEHALQDGSMKIIPELGRYPSAFHKLVNLSGVSTRLTALTWNEEALTLALGAKRSRDDKGALLPPFQHAQTQILFIAKSAHLFAMDAAPVTPAGPGKSAGFGFNGMAANTLEEARQIQQVFPA</sequence>
<dbReference type="InterPro" id="IPR040442">
    <property type="entry name" value="Pyrv_kinase-like_dom_sf"/>
</dbReference>